<dbReference type="Proteomes" id="UP001174209">
    <property type="component" value="Unassembled WGS sequence"/>
</dbReference>
<evidence type="ECO:0000313" key="2">
    <source>
        <dbReference type="Proteomes" id="UP001174209"/>
    </source>
</evidence>
<name>A0ABT8K515_9MICC</name>
<evidence type="ECO:0000313" key="1">
    <source>
        <dbReference type="EMBL" id="MDN4611642.1"/>
    </source>
</evidence>
<dbReference type="EMBL" id="JAROCG010000001">
    <property type="protein sequence ID" value="MDN4611642.1"/>
    <property type="molecule type" value="Genomic_DNA"/>
</dbReference>
<comment type="caution">
    <text evidence="1">The sequence shown here is derived from an EMBL/GenBank/DDBJ whole genome shotgun (WGS) entry which is preliminary data.</text>
</comment>
<protein>
    <recommendedName>
        <fullName evidence="3">Squalene cyclase</fullName>
    </recommendedName>
</protein>
<organism evidence="1 2">
    <name type="scientific">Arthrobacter burdickii</name>
    <dbReference type="NCBI Taxonomy" id="3035920"/>
    <lineage>
        <taxon>Bacteria</taxon>
        <taxon>Bacillati</taxon>
        <taxon>Actinomycetota</taxon>
        <taxon>Actinomycetes</taxon>
        <taxon>Micrococcales</taxon>
        <taxon>Micrococcaceae</taxon>
        <taxon>Arthrobacter</taxon>
    </lineage>
</organism>
<reference evidence="1" key="1">
    <citation type="submission" date="2023-06" db="EMBL/GenBank/DDBJ databases">
        <title>MT1 and MT2 Draft Genomes of Novel Species.</title>
        <authorList>
            <person name="Venkateswaran K."/>
        </authorList>
    </citation>
    <scope>NUCLEOTIDE SEQUENCE</scope>
    <source>
        <strain evidence="1">IIF3SC-B10</strain>
    </source>
</reference>
<dbReference type="Gene3D" id="1.50.10.20">
    <property type="match status" value="1"/>
</dbReference>
<dbReference type="SUPFAM" id="SSF48239">
    <property type="entry name" value="Terpenoid cyclases/Protein prenyltransferases"/>
    <property type="match status" value="1"/>
</dbReference>
<dbReference type="RefSeq" id="WP_301227747.1">
    <property type="nucleotide sequence ID" value="NZ_JAROCG010000001.1"/>
</dbReference>
<accession>A0ABT8K515</accession>
<evidence type="ECO:0008006" key="3">
    <source>
        <dbReference type="Google" id="ProtNLM"/>
    </source>
</evidence>
<sequence length="326" mass="36420">MGDGTDWLLDADPAIRWQVLRDLMDVPAAEVVAERARVAEAGWGKRLLGLQADGLWAGGACFPSSAWRPPGPAVGDSNGQPWTATLPTLRLLRDFGIDPSYPAVRAAVGGVRQHCTWEYAGEPFFDGEVEPCINGGTVAIGAYFGENVENIVVRLLGEQLDDGGWNCEAERGSTRSSFHSTMCVLEGLLEYERAGGTMPVGDARRRGEEYLLARSLFRRASTGQIVDPDWLQFSFPAQWHYDILRGLEYFRSADTRDPRLAEAVEVVRDKQQPDGTWLLENTHQGLIHFEMEEGDGKPSRWNTLRALRVLRWYDAEQPRPPGHERR</sequence>
<keyword evidence="2" id="KW-1185">Reference proteome</keyword>
<proteinExistence type="predicted"/>
<dbReference type="InterPro" id="IPR008930">
    <property type="entry name" value="Terpenoid_cyclase/PrenylTrfase"/>
</dbReference>
<gene>
    <name evidence="1" type="ORF">P5G52_12290</name>
</gene>